<dbReference type="EMBL" id="JABSTQ010010950">
    <property type="protein sequence ID" value="KAG0416486.1"/>
    <property type="molecule type" value="Genomic_DNA"/>
</dbReference>
<proteinExistence type="predicted"/>
<comment type="caution">
    <text evidence="1">The sequence shown here is derived from an EMBL/GenBank/DDBJ whole genome shotgun (WGS) entry which is preliminary data.</text>
</comment>
<dbReference type="Proteomes" id="UP000805193">
    <property type="component" value="Unassembled WGS sequence"/>
</dbReference>
<sequence length="335" mass="35621">MSAAKSTPKDAQVMGAILKDMGIIEYEPRVINQMLEFTYRYVTNILDDARLFSAHAKKRVVDVDDVRLAIQMQADKSFTSPPPRDLLMEIARQKNSTPLPLIKANAGPRLPPDRYSLTACNYRFKSAKKPPQSPRFVTELAWRSVGAGGEPGASSLGVAAEAAEEDARHDSQQNGNLLPWRRLRFSGVNPALSLSSKTGATLAVVSRPSSAPTVTIVSRPANKSHPTPIIKLSQRPPLTLSTTVSSGTAVSSVTPVSSAAQVAAMSTVLVTSASSVAAPTSAPVGGVGPPSAVTTSATGTGLQTGMLPVVNIKSENTETDQKRKREDDDYDTDRE</sequence>
<organism evidence="1 2">
    <name type="scientific">Ixodes persulcatus</name>
    <name type="common">Taiga tick</name>
    <dbReference type="NCBI Taxonomy" id="34615"/>
    <lineage>
        <taxon>Eukaryota</taxon>
        <taxon>Metazoa</taxon>
        <taxon>Ecdysozoa</taxon>
        <taxon>Arthropoda</taxon>
        <taxon>Chelicerata</taxon>
        <taxon>Arachnida</taxon>
        <taxon>Acari</taxon>
        <taxon>Parasitiformes</taxon>
        <taxon>Ixodida</taxon>
        <taxon>Ixodoidea</taxon>
        <taxon>Ixodidae</taxon>
        <taxon>Ixodinae</taxon>
        <taxon>Ixodes</taxon>
    </lineage>
</organism>
<keyword evidence="2" id="KW-1185">Reference proteome</keyword>
<evidence type="ECO:0000313" key="1">
    <source>
        <dbReference type="EMBL" id="KAG0416486.1"/>
    </source>
</evidence>
<name>A0AC60PAH1_IXOPE</name>
<reference evidence="1 2" key="1">
    <citation type="journal article" date="2020" name="Cell">
        <title>Large-Scale Comparative Analyses of Tick Genomes Elucidate Their Genetic Diversity and Vector Capacities.</title>
        <authorList>
            <consortium name="Tick Genome and Microbiome Consortium (TIGMIC)"/>
            <person name="Jia N."/>
            <person name="Wang J."/>
            <person name="Shi W."/>
            <person name="Du L."/>
            <person name="Sun Y."/>
            <person name="Zhan W."/>
            <person name="Jiang J.F."/>
            <person name="Wang Q."/>
            <person name="Zhang B."/>
            <person name="Ji P."/>
            <person name="Bell-Sakyi L."/>
            <person name="Cui X.M."/>
            <person name="Yuan T.T."/>
            <person name="Jiang B.G."/>
            <person name="Yang W.F."/>
            <person name="Lam T.T."/>
            <person name="Chang Q.C."/>
            <person name="Ding S.J."/>
            <person name="Wang X.J."/>
            <person name="Zhu J.G."/>
            <person name="Ruan X.D."/>
            <person name="Zhao L."/>
            <person name="Wei J.T."/>
            <person name="Ye R.Z."/>
            <person name="Que T.C."/>
            <person name="Du C.H."/>
            <person name="Zhou Y.H."/>
            <person name="Cheng J.X."/>
            <person name="Dai P.F."/>
            <person name="Guo W.B."/>
            <person name="Han X.H."/>
            <person name="Huang E.J."/>
            <person name="Li L.F."/>
            <person name="Wei W."/>
            <person name="Gao Y.C."/>
            <person name="Liu J.Z."/>
            <person name="Shao H.Z."/>
            <person name="Wang X."/>
            <person name="Wang C.C."/>
            <person name="Yang T.C."/>
            <person name="Huo Q.B."/>
            <person name="Li W."/>
            <person name="Chen H.Y."/>
            <person name="Chen S.E."/>
            <person name="Zhou L.G."/>
            <person name="Ni X.B."/>
            <person name="Tian J.H."/>
            <person name="Sheng Y."/>
            <person name="Liu T."/>
            <person name="Pan Y.S."/>
            <person name="Xia L.Y."/>
            <person name="Li J."/>
            <person name="Zhao F."/>
            <person name="Cao W.C."/>
        </authorList>
    </citation>
    <scope>NUCLEOTIDE SEQUENCE [LARGE SCALE GENOMIC DNA]</scope>
    <source>
        <strain evidence="1">Iper-2018</strain>
    </source>
</reference>
<gene>
    <name evidence="1" type="ORF">HPB47_006385</name>
</gene>
<protein>
    <submittedName>
        <fullName evidence="1">Uncharacterized protein</fullName>
    </submittedName>
</protein>
<accession>A0AC60PAH1</accession>
<evidence type="ECO:0000313" key="2">
    <source>
        <dbReference type="Proteomes" id="UP000805193"/>
    </source>
</evidence>